<evidence type="ECO:0000313" key="2">
    <source>
        <dbReference type="Proteomes" id="UP000660262"/>
    </source>
</evidence>
<keyword evidence="2" id="KW-1185">Reference proteome</keyword>
<dbReference type="EMBL" id="BNJQ01000008">
    <property type="protein sequence ID" value="GHP04706.1"/>
    <property type="molecule type" value="Genomic_DNA"/>
</dbReference>
<dbReference type="AlphaFoldDB" id="A0A830HBH6"/>
<gene>
    <name evidence="1" type="ORF">PPROV_000345900</name>
</gene>
<organism evidence="1 2">
    <name type="scientific">Pycnococcus provasolii</name>
    <dbReference type="NCBI Taxonomy" id="41880"/>
    <lineage>
        <taxon>Eukaryota</taxon>
        <taxon>Viridiplantae</taxon>
        <taxon>Chlorophyta</taxon>
        <taxon>Pseudoscourfieldiophyceae</taxon>
        <taxon>Pseudoscourfieldiales</taxon>
        <taxon>Pycnococcaceae</taxon>
        <taxon>Pycnococcus</taxon>
    </lineage>
</organism>
<accession>A0A830HBH6</accession>
<proteinExistence type="predicted"/>
<evidence type="ECO:0000313" key="1">
    <source>
        <dbReference type="EMBL" id="GHP04706.1"/>
    </source>
</evidence>
<name>A0A830HBH6_9CHLO</name>
<dbReference type="Proteomes" id="UP000660262">
    <property type="component" value="Unassembled WGS sequence"/>
</dbReference>
<comment type="caution">
    <text evidence="1">The sequence shown here is derived from an EMBL/GenBank/DDBJ whole genome shotgun (WGS) entry which is preliminary data.</text>
</comment>
<sequence>MPSTGTSPPSAAGSAVLHAFVDPSLPLKSQLANALSASALATPGQARALAREARVEELSRLPKELAAKAQQIDAAASVCRNLPEAIARLSVAMTRAEVGASKLKGPLAQAFQHQQQQEQPHARDS</sequence>
<reference evidence="1" key="1">
    <citation type="submission" date="2020-10" db="EMBL/GenBank/DDBJ databases">
        <title>Unveiling of a novel bifunctional photoreceptor, Dualchrome1, isolated from a cosmopolitan green alga.</title>
        <authorList>
            <person name="Suzuki S."/>
            <person name="Kawachi M."/>
        </authorList>
    </citation>
    <scope>NUCLEOTIDE SEQUENCE</scope>
    <source>
        <strain evidence="1">NIES 2893</strain>
    </source>
</reference>
<protein>
    <submittedName>
        <fullName evidence="1">Uncharacterized protein</fullName>
    </submittedName>
</protein>